<sequence length="196" mass="22124">MVPRSGGRLHSLKGAWALRPDDCPCDVHFIEWMEGRAVPNEAIFHFGTGDHHHVGLRLGESDLGTSVMSITATRREYDSYIDLVTHRPELARGYCVYFGDIYTSNPALLPMFDVVTLFHLCEFRSEENDAYGALTDLELTRLFTERTRPGGHLIFYTGSYAYARAEPIIAEWAATSSVEEVEGYRTLRVFRKTGAV</sequence>
<dbReference type="HOGENOM" id="CLU_1222690_0_0_5"/>
<dbReference type="AlphaFoldDB" id="D9QGG6"/>
<dbReference type="OrthoDB" id="495637at2"/>
<evidence type="ECO:0000313" key="1">
    <source>
        <dbReference type="EMBL" id="ADL00782.1"/>
    </source>
</evidence>
<proteinExistence type="predicted"/>
<dbReference type="EMBL" id="CP002102">
    <property type="protein sequence ID" value="ADL00782.1"/>
    <property type="molecule type" value="Genomic_DNA"/>
</dbReference>
<dbReference type="Proteomes" id="UP000002696">
    <property type="component" value="Chromosome"/>
</dbReference>
<reference evidence="2" key="1">
    <citation type="journal article" date="2011" name="J. Bacteriol.">
        <title>Genome sequences of eight morphologically diverse alphaproteobacteria.</title>
        <authorList>
            <consortium name="US DOE Joint Genome Institute"/>
            <person name="Brown P.J."/>
            <person name="Kysela D.T."/>
            <person name="Buechlein A."/>
            <person name="Hemmerich C."/>
            <person name="Brun Y.V."/>
        </authorList>
    </citation>
    <scope>NUCLEOTIDE SEQUENCE [LARGE SCALE GENOMIC DNA]</scope>
    <source>
        <strain evidence="2">ATCC 15264 / DSM 4735 / LMG 14903 / NBRC 16000 / CB 81</strain>
    </source>
</reference>
<dbReference type="RefSeq" id="WP_013268885.1">
    <property type="nucleotide sequence ID" value="NC_014375.1"/>
</dbReference>
<evidence type="ECO:0000313" key="2">
    <source>
        <dbReference type="Proteomes" id="UP000002696"/>
    </source>
</evidence>
<keyword evidence="2" id="KW-1185">Reference proteome</keyword>
<name>D9QGG6_BRESC</name>
<dbReference type="eggNOG" id="ENOG5030YC7">
    <property type="taxonomic scope" value="Bacteria"/>
</dbReference>
<dbReference type="BioCyc" id="BSUB633149:G1GM8-1458-MONOMER"/>
<evidence type="ECO:0008006" key="3">
    <source>
        <dbReference type="Google" id="ProtNLM"/>
    </source>
</evidence>
<accession>D9QGG6</accession>
<gene>
    <name evidence="1" type="ordered locus">Bresu_1471</name>
</gene>
<protein>
    <recommendedName>
        <fullName evidence="3">Methyltransferase type 11 domain-containing protein</fullName>
    </recommendedName>
</protein>
<dbReference type="InParanoid" id="D9QGG6"/>
<organism evidence="1 2">
    <name type="scientific">Brevundimonas subvibrioides (strain ATCC 15264 / DSM 4735 / LMG 14903 / NBRC 16000 / CB 81)</name>
    <name type="common">Caulobacter subvibrioides</name>
    <dbReference type="NCBI Taxonomy" id="633149"/>
    <lineage>
        <taxon>Bacteria</taxon>
        <taxon>Pseudomonadati</taxon>
        <taxon>Pseudomonadota</taxon>
        <taxon>Alphaproteobacteria</taxon>
        <taxon>Caulobacterales</taxon>
        <taxon>Caulobacteraceae</taxon>
        <taxon>Brevundimonas</taxon>
    </lineage>
</organism>
<dbReference type="KEGG" id="bsb:Bresu_1471"/>